<feature type="region of interest" description="Disordered" evidence="1">
    <location>
        <begin position="22"/>
        <end position="78"/>
    </location>
</feature>
<sequence>MSLLFDNIVPDIIWLVLDQKEDQNESATRRVKPRDSERSSGLQLYSSYVDGDRREYRRDKSRRSRSRSPDGKRSRGTITRSLVIPSGKSQVVDEEEEAIRKKLERKLRDKEESYQKRLKQWESRERKKNAEYEHERDHERKRQKELQVEAQRLREFFEDYNDDVEDPKYYRGSALHQRLKDREIEEAADERDRQKEIEQIQAARRKLIEEGDPDAESIIVQMEQKMQEHLRKRLNVDGSTEPYTDSGIEVADNVDEHQSQKEPAVSGVAEDEAPEEEQMKHQESTHNSPTSPNDPSDNGKQTQSQFTTEFMPTPVDEASVSLSKDGSSTFLFAMSTAEPVVRKKAAAFADEEPEDKPKKHTPSWLPPSAFKSSSAEPVPDLQNGTDSCALVASLSAEEKKAMIKRLIDSIPTSKKDLFSFPIDWDMVDENFVNTRIKPWVDKKIIGYIGEAEATLSNFICDQVVRRNPPERILSEVAMLNEKFNDAETSGEDPHSFMHGRFWRKFWCTHLLDSIFSKNSYRYALVNGASHGERCRILRWRFYLLTELPFYAGLPLSLSLVYLDPTLALCISFPLFFMAVVFLYQMLENTLVYARNEPSHSRLLYESPSSHGFSTWELVTLHPNGESGISLVGFLLLISDSEVRANSPTILMLHGNAGNAGHRLKFCQLLMDSTHCNVFIVDYRGFGRSTGVPSEYGLYADARSALEFLHNRSDLATDKIFLFGRSLGGAVAIHLATNCSSLPIRGVIVENTFTSLPAVAQTIFGSSFSAVTKFLLPTYFFINRYPSLDSILAHNSLCRKKPLPSFLFLSGEADEIVPPKMMHELYRAYASTQSESCMPQLFDPFSFLKHGYHGLVVFPEGKHNFTWLCPSWPDVVSHFIQGSLNDSVTYSQSTV</sequence>
<feature type="region of interest" description="Disordered" evidence="1">
    <location>
        <begin position="345"/>
        <end position="378"/>
    </location>
</feature>
<dbReference type="AlphaFoldDB" id="A0A8E0VFB5"/>
<dbReference type="Proteomes" id="UP000728185">
    <property type="component" value="Unassembled WGS sequence"/>
</dbReference>
<keyword evidence="4" id="KW-1185">Reference proteome</keyword>
<feature type="region of interest" description="Disordered" evidence="1">
    <location>
        <begin position="231"/>
        <end position="303"/>
    </location>
</feature>
<dbReference type="GO" id="GO:0016787">
    <property type="term" value="F:hydrolase activity"/>
    <property type="evidence" value="ECO:0007669"/>
    <property type="project" value="UniProtKB-KW"/>
</dbReference>
<protein>
    <submittedName>
        <fullName evidence="3">Alpha/beta hydrolase domain-containing protein 13</fullName>
    </submittedName>
</protein>
<dbReference type="InterPro" id="IPR029058">
    <property type="entry name" value="AB_hydrolase_fold"/>
</dbReference>
<dbReference type="PROSITE" id="PS51025">
    <property type="entry name" value="PWI"/>
    <property type="match status" value="1"/>
</dbReference>
<name>A0A8E0VFB5_9TREM</name>
<dbReference type="SMART" id="SM00311">
    <property type="entry name" value="PWI"/>
    <property type="match status" value="1"/>
</dbReference>
<accession>A0A8E0VFB5</accession>
<dbReference type="PANTHER" id="PTHR18806">
    <property type="entry name" value="RBM25 PROTEIN"/>
    <property type="match status" value="1"/>
</dbReference>
<dbReference type="GO" id="GO:0005681">
    <property type="term" value="C:spliceosomal complex"/>
    <property type="evidence" value="ECO:0007669"/>
    <property type="project" value="TreeGrafter"/>
</dbReference>
<gene>
    <name evidence="3" type="ORF">FBUS_10167</name>
</gene>
<dbReference type="GO" id="GO:0003729">
    <property type="term" value="F:mRNA binding"/>
    <property type="evidence" value="ECO:0007669"/>
    <property type="project" value="TreeGrafter"/>
</dbReference>
<dbReference type="GO" id="GO:0000381">
    <property type="term" value="P:regulation of alternative mRNA splicing, via spliceosome"/>
    <property type="evidence" value="ECO:0007669"/>
    <property type="project" value="TreeGrafter"/>
</dbReference>
<feature type="region of interest" description="Disordered" evidence="1">
    <location>
        <begin position="123"/>
        <end position="146"/>
    </location>
</feature>
<evidence type="ECO:0000313" key="3">
    <source>
        <dbReference type="EMBL" id="KAA0184680.1"/>
    </source>
</evidence>
<dbReference type="Pfam" id="PF12146">
    <property type="entry name" value="Hydrolase_4"/>
    <property type="match status" value="1"/>
</dbReference>
<reference evidence="3" key="1">
    <citation type="submission" date="2019-05" db="EMBL/GenBank/DDBJ databases">
        <title>Annotation for the trematode Fasciolopsis buski.</title>
        <authorList>
            <person name="Choi Y.-J."/>
        </authorList>
    </citation>
    <scope>NUCLEOTIDE SEQUENCE</scope>
    <source>
        <strain evidence="3">HT</strain>
        <tissue evidence="3">Whole worm</tissue>
    </source>
</reference>
<organism evidence="3 4">
    <name type="scientific">Fasciolopsis buskii</name>
    <dbReference type="NCBI Taxonomy" id="27845"/>
    <lineage>
        <taxon>Eukaryota</taxon>
        <taxon>Metazoa</taxon>
        <taxon>Spiralia</taxon>
        <taxon>Lophotrochozoa</taxon>
        <taxon>Platyhelminthes</taxon>
        <taxon>Trematoda</taxon>
        <taxon>Digenea</taxon>
        <taxon>Plagiorchiida</taxon>
        <taxon>Echinostomata</taxon>
        <taxon>Echinostomatoidea</taxon>
        <taxon>Fasciolidae</taxon>
        <taxon>Fasciolopsis</taxon>
    </lineage>
</organism>
<dbReference type="InterPro" id="IPR052768">
    <property type="entry name" value="RBM25"/>
</dbReference>
<keyword evidence="3" id="KW-0378">Hydrolase</keyword>
<feature type="compositionally biased region" description="Polar residues" evidence="1">
    <location>
        <begin position="285"/>
        <end position="303"/>
    </location>
</feature>
<dbReference type="Gene3D" id="1.20.1390.10">
    <property type="entry name" value="PWI domain"/>
    <property type="match status" value="1"/>
</dbReference>
<dbReference type="InterPro" id="IPR002483">
    <property type="entry name" value="PWI_dom"/>
</dbReference>
<dbReference type="InterPro" id="IPR022742">
    <property type="entry name" value="Hydrolase_4"/>
</dbReference>
<comment type="caution">
    <text evidence="3">The sequence shown here is derived from an EMBL/GenBank/DDBJ whole genome shotgun (WGS) entry which is preliminary data.</text>
</comment>
<dbReference type="EMBL" id="LUCM01010976">
    <property type="protein sequence ID" value="KAA0184680.1"/>
    <property type="molecule type" value="Genomic_DNA"/>
</dbReference>
<dbReference type="PANTHER" id="PTHR18806:SF4">
    <property type="entry name" value="RNA-BINDING PROTEIN 25"/>
    <property type="match status" value="1"/>
</dbReference>
<evidence type="ECO:0000259" key="2">
    <source>
        <dbReference type="PROSITE" id="PS51025"/>
    </source>
</evidence>
<proteinExistence type="predicted"/>
<evidence type="ECO:0000256" key="1">
    <source>
        <dbReference type="SAM" id="MobiDB-lite"/>
    </source>
</evidence>
<dbReference type="OrthoDB" id="6275295at2759"/>
<evidence type="ECO:0000313" key="4">
    <source>
        <dbReference type="Proteomes" id="UP000728185"/>
    </source>
</evidence>
<dbReference type="SUPFAM" id="SSF53474">
    <property type="entry name" value="alpha/beta-Hydrolases"/>
    <property type="match status" value="1"/>
</dbReference>
<dbReference type="Gene3D" id="3.40.50.1820">
    <property type="entry name" value="alpha/beta hydrolase"/>
    <property type="match status" value="1"/>
</dbReference>
<feature type="domain" description="PWI" evidence="2">
    <location>
        <begin position="415"/>
        <end position="497"/>
    </location>
</feature>